<proteinExistence type="predicted"/>
<gene>
    <name evidence="1" type="ORF">BHK69_18810</name>
</gene>
<dbReference type="EMBL" id="CP017147">
    <property type="protein sequence ID" value="AOO82219.1"/>
    <property type="molecule type" value="Genomic_DNA"/>
</dbReference>
<reference evidence="1 2" key="1">
    <citation type="journal article" date="2015" name="Antonie Van Leeuwenhoek">
        <title>Bosea vaviloviae sp. nov., a new species of slow-growing rhizobia isolated from nodules of the relict species Vavilovia formosa (Stev.) Fed.</title>
        <authorList>
            <person name="Safronova V.I."/>
            <person name="Kuznetsova I.G."/>
            <person name="Sazanova A.L."/>
            <person name="Kimeklis A.K."/>
            <person name="Belimov A.A."/>
            <person name="Andronov E.E."/>
            <person name="Pinaev A.G."/>
            <person name="Chizhevskaya E.P."/>
            <person name="Pukhaev A.R."/>
            <person name="Popov K.P."/>
            <person name="Willems A."/>
            <person name="Tikhonovich I.A."/>
        </authorList>
    </citation>
    <scope>NUCLEOTIDE SEQUENCE [LARGE SCALE GENOMIC DNA]</scope>
    <source>
        <strain evidence="1 2">Vaf18</strain>
    </source>
</reference>
<evidence type="ECO:0000313" key="2">
    <source>
        <dbReference type="Proteomes" id="UP000094969"/>
    </source>
</evidence>
<protein>
    <recommendedName>
        <fullName evidence="3">TnsA endonuclease N-terminal domain-containing protein</fullName>
    </recommendedName>
</protein>
<evidence type="ECO:0000313" key="1">
    <source>
        <dbReference type="EMBL" id="AOO82219.1"/>
    </source>
</evidence>
<organism evidence="1 2">
    <name type="scientific">Bosea vaviloviae</name>
    <dbReference type="NCBI Taxonomy" id="1526658"/>
    <lineage>
        <taxon>Bacteria</taxon>
        <taxon>Pseudomonadati</taxon>
        <taxon>Pseudomonadota</taxon>
        <taxon>Alphaproteobacteria</taxon>
        <taxon>Hyphomicrobiales</taxon>
        <taxon>Boseaceae</taxon>
        <taxon>Bosea</taxon>
    </lineage>
</organism>
<evidence type="ECO:0008006" key="3">
    <source>
        <dbReference type="Google" id="ProtNLM"/>
    </source>
</evidence>
<name>A0A1D7U4C2_9HYPH</name>
<accession>A0A1D7U4C2</accession>
<dbReference type="Proteomes" id="UP000094969">
    <property type="component" value="Chromosome"/>
</dbReference>
<keyword evidence="2" id="KW-1185">Reference proteome</keyword>
<dbReference type="AlphaFoldDB" id="A0A1D7U4C2"/>
<sequence>MVRQAQRASDTCKCQSHVRLHDDGRVMPTFTLQSLSSSPLETAYRRPTSLPVIGLAPHSRKPALGRKGSSTSIIRDPGDEQVRIVESNIEKNLTLVLMADPDVVRVTTQPEPLYFVDEAGKRFKHTFDVEAELRSGERKLVEVKPSNRVAKYGWKDWIDQISPQVPRSRADSVLLVTELDLPMWLVKNASLILSARTDAPRSVERDIEDYALSVGGALTIRQLTTPWGGPGAVMRAAVRLIYQRRLRLIRPALIDASALVLHNSSVASGVV</sequence>
<dbReference type="STRING" id="1526658.BHK69_18810"/>
<dbReference type="KEGG" id="bvv:BHK69_18810"/>